<sequence>MRSFAILAILAMALLGVLPTTTIAQSTRVTTIFVAYYNYSATYNARVIDAQPTAITYVLDDINCNPNELPPKDCVRNVTATYGLSWYQEEHVDVGGLASTDFIHCDLEGTTAVVVTISSIAPKYTTVEQWTESAMDDFYQAVTITDGLEKLASITGGLVATSSPTPTPTGSTSITSLLYPNNNWDFRAASVVGSSNSSVTYAFASFCNYTTESATDGDGPSGYSSCLMQPGGFTATFGASFYEERTSATDDHFFLSRRCEYEGSPTNLLKTCTQGLKDGDGSDLAQKDWESQRYGTTDGGFDGVTMRAVTITAGLEKLAAETGSRSGITGTPTSTVTGTAASSTSKAVGGKAVEISIAGAVGIALAAFVL</sequence>
<reference evidence="3" key="1">
    <citation type="journal article" date="2020" name="Stud. Mycol.">
        <title>101 Dothideomycetes genomes: a test case for predicting lifestyles and emergence of pathogens.</title>
        <authorList>
            <person name="Haridas S."/>
            <person name="Albert R."/>
            <person name="Binder M."/>
            <person name="Bloem J."/>
            <person name="Labutti K."/>
            <person name="Salamov A."/>
            <person name="Andreopoulos B."/>
            <person name="Baker S."/>
            <person name="Barry K."/>
            <person name="Bills G."/>
            <person name="Bluhm B."/>
            <person name="Cannon C."/>
            <person name="Castanera R."/>
            <person name="Culley D."/>
            <person name="Daum C."/>
            <person name="Ezra D."/>
            <person name="Gonzalez J."/>
            <person name="Henrissat B."/>
            <person name="Kuo A."/>
            <person name="Liang C."/>
            <person name="Lipzen A."/>
            <person name="Lutzoni F."/>
            <person name="Magnuson J."/>
            <person name="Mondo S."/>
            <person name="Nolan M."/>
            <person name="Ohm R."/>
            <person name="Pangilinan J."/>
            <person name="Park H.-J."/>
            <person name="Ramirez L."/>
            <person name="Alfaro M."/>
            <person name="Sun H."/>
            <person name="Tritt A."/>
            <person name="Yoshinaga Y."/>
            <person name="Zwiers L.-H."/>
            <person name="Turgeon B."/>
            <person name="Goodwin S."/>
            <person name="Spatafora J."/>
            <person name="Crous P."/>
            <person name="Grigoriev I."/>
        </authorList>
    </citation>
    <scope>NUCLEOTIDE SEQUENCE</scope>
    <source>
        <strain evidence="3">CBS 269.34</strain>
    </source>
</reference>
<feature type="compositionally biased region" description="Low complexity" evidence="1">
    <location>
        <begin position="329"/>
        <end position="342"/>
    </location>
</feature>
<name>A0A6A6QQB7_9PEZI</name>
<feature type="chain" id="PRO_5025491168" evidence="2">
    <location>
        <begin position="25"/>
        <end position="370"/>
    </location>
</feature>
<dbReference type="OrthoDB" id="10615551at2759"/>
<accession>A0A6A6QQB7</accession>
<feature type="signal peptide" evidence="2">
    <location>
        <begin position="1"/>
        <end position="24"/>
    </location>
</feature>
<dbReference type="AlphaFoldDB" id="A0A6A6QQB7"/>
<feature type="region of interest" description="Disordered" evidence="1">
    <location>
        <begin position="323"/>
        <end position="342"/>
    </location>
</feature>
<protein>
    <submittedName>
        <fullName evidence="3">Uncharacterized protein</fullName>
    </submittedName>
</protein>
<dbReference type="Proteomes" id="UP000799750">
    <property type="component" value="Unassembled WGS sequence"/>
</dbReference>
<proteinExistence type="predicted"/>
<keyword evidence="2" id="KW-0732">Signal</keyword>
<evidence type="ECO:0000256" key="1">
    <source>
        <dbReference type="SAM" id="MobiDB-lite"/>
    </source>
</evidence>
<evidence type="ECO:0000313" key="4">
    <source>
        <dbReference type="Proteomes" id="UP000799750"/>
    </source>
</evidence>
<evidence type="ECO:0000256" key="2">
    <source>
        <dbReference type="SAM" id="SignalP"/>
    </source>
</evidence>
<gene>
    <name evidence="3" type="ORF">BU16DRAFT_563262</name>
</gene>
<dbReference type="EMBL" id="MU004191">
    <property type="protein sequence ID" value="KAF2494339.1"/>
    <property type="molecule type" value="Genomic_DNA"/>
</dbReference>
<keyword evidence="4" id="KW-1185">Reference proteome</keyword>
<organism evidence="3 4">
    <name type="scientific">Lophium mytilinum</name>
    <dbReference type="NCBI Taxonomy" id="390894"/>
    <lineage>
        <taxon>Eukaryota</taxon>
        <taxon>Fungi</taxon>
        <taxon>Dikarya</taxon>
        <taxon>Ascomycota</taxon>
        <taxon>Pezizomycotina</taxon>
        <taxon>Dothideomycetes</taxon>
        <taxon>Pleosporomycetidae</taxon>
        <taxon>Mytilinidiales</taxon>
        <taxon>Mytilinidiaceae</taxon>
        <taxon>Lophium</taxon>
    </lineage>
</organism>
<evidence type="ECO:0000313" key="3">
    <source>
        <dbReference type="EMBL" id="KAF2494339.1"/>
    </source>
</evidence>